<feature type="chain" id="PRO_5041109910" evidence="1">
    <location>
        <begin position="20"/>
        <end position="109"/>
    </location>
</feature>
<protein>
    <submittedName>
        <fullName evidence="2">Heavy-metal-associated domain-containing protein</fullName>
    </submittedName>
</protein>
<proteinExistence type="predicted"/>
<comment type="caution">
    <text evidence="2">The sequence shown here is derived from an EMBL/GenBank/DDBJ whole genome shotgun (WGS) entry which is preliminary data.</text>
</comment>
<reference evidence="2" key="1">
    <citation type="submission" date="2020-04" db="EMBL/GenBank/DDBJ databases">
        <title>Deep metagenomics examines the oral microbiome during advanced dental caries in children, revealing novel taxa and co-occurrences with host molecules.</title>
        <authorList>
            <person name="Baker J.L."/>
            <person name="Morton J.T."/>
            <person name="Dinis M."/>
            <person name="Alvarez R."/>
            <person name="Tran N.C."/>
            <person name="Knight R."/>
            <person name="Edlund A."/>
        </authorList>
    </citation>
    <scope>NUCLEOTIDE SEQUENCE</scope>
    <source>
        <strain evidence="2">JCVI_25_bin.9</strain>
    </source>
</reference>
<evidence type="ECO:0000313" key="2">
    <source>
        <dbReference type="EMBL" id="MBF1415397.1"/>
    </source>
</evidence>
<dbReference type="CDD" id="cd00371">
    <property type="entry name" value="HMA"/>
    <property type="match status" value="1"/>
</dbReference>
<name>A0A930N6D6_9BACT</name>
<dbReference type="InterPro" id="IPR006121">
    <property type="entry name" value="HMA_dom"/>
</dbReference>
<evidence type="ECO:0000256" key="1">
    <source>
        <dbReference type="SAM" id="SignalP"/>
    </source>
</evidence>
<feature type="signal peptide" evidence="1">
    <location>
        <begin position="1"/>
        <end position="19"/>
    </location>
</feature>
<dbReference type="PROSITE" id="PS50846">
    <property type="entry name" value="HMA_2"/>
    <property type="match status" value="1"/>
</dbReference>
<sequence length="109" mass="12562">MKKAIFTMMLLMVAMIASAKDFKTVIFTTTPQMHCANCEARVKNNLRFVKGVKEIKTDANEQKVYVTYDAQKTNENLIQKSFEKFGYKAEKTTKEAKIPVHENEECDNM</sequence>
<dbReference type="GO" id="GO:0046872">
    <property type="term" value="F:metal ion binding"/>
    <property type="evidence" value="ECO:0007669"/>
    <property type="project" value="InterPro"/>
</dbReference>
<keyword evidence="1" id="KW-0732">Signal</keyword>
<dbReference type="Pfam" id="PF00403">
    <property type="entry name" value="HMA"/>
    <property type="match status" value="1"/>
</dbReference>
<dbReference type="EMBL" id="JABZSQ010000134">
    <property type="protein sequence ID" value="MBF1415397.1"/>
    <property type="molecule type" value="Genomic_DNA"/>
</dbReference>
<gene>
    <name evidence="2" type="ORF">HXN33_07435</name>
</gene>
<dbReference type="RefSeq" id="WP_219449332.1">
    <property type="nucleotide sequence ID" value="NZ_CAKAQX010000004.1"/>
</dbReference>
<accession>A0A930N6D6</accession>
<organism evidence="2 3">
    <name type="scientific">Prevotella histicola</name>
    <dbReference type="NCBI Taxonomy" id="470565"/>
    <lineage>
        <taxon>Bacteria</taxon>
        <taxon>Pseudomonadati</taxon>
        <taxon>Bacteroidota</taxon>
        <taxon>Bacteroidia</taxon>
        <taxon>Bacteroidales</taxon>
        <taxon>Prevotellaceae</taxon>
        <taxon>Prevotella</taxon>
    </lineage>
</organism>
<dbReference type="AlphaFoldDB" id="A0A930N6D6"/>
<evidence type="ECO:0000313" key="3">
    <source>
        <dbReference type="Proteomes" id="UP000757461"/>
    </source>
</evidence>
<dbReference type="Proteomes" id="UP000757461">
    <property type="component" value="Unassembled WGS sequence"/>
</dbReference>